<evidence type="ECO:0000313" key="1">
    <source>
        <dbReference type="EMBL" id="OBU04690.1"/>
    </source>
</evidence>
<dbReference type="Proteomes" id="UP000092247">
    <property type="component" value="Unassembled WGS sequence"/>
</dbReference>
<reference evidence="1 2" key="1">
    <citation type="submission" date="2016-06" db="EMBL/GenBank/DDBJ databases">
        <authorList>
            <person name="Kjaerup R.B."/>
            <person name="Dalgaard T.S."/>
            <person name="Juul-Madsen H.R."/>
        </authorList>
    </citation>
    <scope>NUCLEOTIDE SEQUENCE [LARGE SCALE GENOMIC DNA]</scope>
    <source>
        <strain evidence="1 2">GCSL-Mp3</strain>
    </source>
</reference>
<accession>A0A1B8H6J9</accession>
<dbReference type="EMBL" id="LZEX01000034">
    <property type="protein sequence ID" value="OBU04690.1"/>
    <property type="molecule type" value="Genomic_DNA"/>
</dbReference>
<protein>
    <submittedName>
        <fullName evidence="1">Uncharacterized protein</fullName>
    </submittedName>
</protein>
<organism evidence="1 2">
    <name type="scientific">Morganella psychrotolerans</name>
    <dbReference type="NCBI Taxonomy" id="368603"/>
    <lineage>
        <taxon>Bacteria</taxon>
        <taxon>Pseudomonadati</taxon>
        <taxon>Pseudomonadota</taxon>
        <taxon>Gammaproteobacteria</taxon>
        <taxon>Enterobacterales</taxon>
        <taxon>Morganellaceae</taxon>
        <taxon>Morganella</taxon>
    </lineage>
</organism>
<dbReference type="AlphaFoldDB" id="A0A1B8H6J9"/>
<proteinExistence type="predicted"/>
<comment type="caution">
    <text evidence="1">The sequence shown here is derived from an EMBL/GenBank/DDBJ whole genome shotgun (WGS) entry which is preliminary data.</text>
</comment>
<evidence type="ECO:0000313" key="2">
    <source>
        <dbReference type="Proteomes" id="UP000092247"/>
    </source>
</evidence>
<sequence length="73" mass="8116">MVKAALRCGFLGFLVADNVANSGINQGQKPDIPDYEWIILGVRVRVAYAKNLAVVTTNELSPERWQRIVVMLS</sequence>
<gene>
    <name evidence="1" type="ORF">AYY17_07180</name>
</gene>
<name>A0A1B8H6J9_9GAMM</name>